<dbReference type="AlphaFoldDB" id="A0A379X0B5"/>
<dbReference type="InterPro" id="IPR021407">
    <property type="entry name" value="DUF2544"/>
</dbReference>
<dbReference type="Proteomes" id="UP000254712">
    <property type="component" value="Unassembled WGS sequence"/>
</dbReference>
<dbReference type="Pfam" id="PF11245">
    <property type="entry name" value="DUF2544"/>
    <property type="match status" value="1"/>
</dbReference>
<evidence type="ECO:0000313" key="2">
    <source>
        <dbReference type="Proteomes" id="UP000254712"/>
    </source>
</evidence>
<dbReference type="EMBL" id="UGXT01000002">
    <property type="protein sequence ID" value="SUH39504.1"/>
    <property type="molecule type" value="Genomic_DNA"/>
</dbReference>
<proteinExistence type="predicted"/>
<organism evidence="1 2">
    <name type="scientific">Salmonella enterica I</name>
    <dbReference type="NCBI Taxonomy" id="59201"/>
    <lineage>
        <taxon>Bacteria</taxon>
        <taxon>Pseudomonadati</taxon>
        <taxon>Pseudomonadota</taxon>
        <taxon>Gammaproteobacteria</taxon>
        <taxon>Enterobacterales</taxon>
        <taxon>Enterobacteriaceae</taxon>
        <taxon>Salmonella</taxon>
    </lineage>
</organism>
<name>A0A379X0B5_SALET</name>
<reference evidence="1 2" key="1">
    <citation type="submission" date="2018-06" db="EMBL/GenBank/DDBJ databases">
        <authorList>
            <consortium name="Pathogen Informatics"/>
            <person name="Doyle S."/>
        </authorList>
    </citation>
    <scope>NUCLEOTIDE SEQUENCE [LARGE SCALE GENOMIC DNA]</scope>
    <source>
        <strain evidence="1 2">NCTC8261</strain>
    </source>
</reference>
<protein>
    <submittedName>
        <fullName evidence="1">Protein yadU</fullName>
    </submittedName>
</protein>
<accession>A0A379X0B5</accession>
<evidence type="ECO:0000313" key="1">
    <source>
        <dbReference type="EMBL" id="SUH39504.1"/>
    </source>
</evidence>
<gene>
    <name evidence="1" type="ORF">NCTC8261_05868</name>
</gene>
<sequence length="86" mass="8984">MAANLTTVALIAVLSHRVLRSNVLGCDQSSVTTSAVDHPITDVELHDINVAVNTSNIGSGSSRRPVASSILLMSFRVSGAVQANLR</sequence>